<dbReference type="PANTHER" id="PTHR35807:SF1">
    <property type="entry name" value="TRANSCRIPTIONAL REGULATOR REDD"/>
    <property type="match status" value="1"/>
</dbReference>
<dbReference type="SMART" id="SM00862">
    <property type="entry name" value="Trans_reg_C"/>
    <property type="match status" value="1"/>
</dbReference>
<dbReference type="PROSITE" id="PS51755">
    <property type="entry name" value="OMPR_PHOB"/>
    <property type="match status" value="1"/>
</dbReference>
<dbReference type="Gene3D" id="1.25.40.10">
    <property type="entry name" value="Tetratricopeptide repeat domain"/>
    <property type="match status" value="1"/>
</dbReference>
<proteinExistence type="inferred from homology"/>
<dbReference type="InterPro" id="IPR005158">
    <property type="entry name" value="BTAD"/>
</dbReference>
<sequence>MAGENPVPGIGVLGTLHVAVGGRAAEVAGRRDRGLLALLAARCGAAVAAERLVDELWGDDAPPTAAASLQVAVSRLRAVLEPGRKPRAPAAVLVSTERGYALRLPDGALDAQVFARTLAEGHALLPTDPAAALAALEAALALWRGDAYADFPDLAALREDADRLDELRLLAAESRLDALTVLGRHGEAAADAESLVRRHPFRERLTELLVLSLYRGGRQADALAALRAARARLADELGVEPSPALRRLERDVLEHATHLANGTSSAARTLGAVPVPAEKTPPNGTPSDRPTARTRTPDSREPAAARDAAPLPPLVGRDAQLAALHRALDDAAAARGGVVIVSGEPGIGKTHLVAEFARRATAKGVRTVWGRCHEADPAPAFWPWTEVLRAVQSSAPTGASGPSLLGREARARGLDLDLDPATAPLRVYEETTRHLLAVAGEQPLVVVLEDLHWADPSSLHLLQYAAEPLAHTPVLLVATLRDTERRENTALDACLAAVARTHPVRLPLEGLGPADTRALVSRVVGADIDDATAAAVYRRVAGNPFFTRELARLMTGHTAAGPNRTDRVSGGPASDPDGTDRCGPPRTLAPGAGWEIPDGVRDVVRRRLAPLPTDARTVLQAAAAFGRDFGADLLIPVAGLDLAAVADALDTATGHGLLDEVPSPPGHYRFTHALVRETVYEDLGPARRRALHGRIGTALEARLGDAPDRAAEIAHHLLLGAQLDPALTERAILRCVAAARHADEQYAYDEAGALWRRAADIVAASPETPPALRFDILHGLGVALRRTGDLAGSREVLRAALTLARDVGEPADMAAAAVAFGGPELWNWREYAEVDHEVIAVLEHCRAALPDGDLHAQVTAGLAVELVYTWDGERADRLSLEAVRQARAGGDPQTLGFALSCRFLAIWRPGTAVERLAIAEELATAAQATGSPHTGLVARFLRACALLELGRTDEADADIARCEDLAAGQGQTSAAVQLAWWHCMRHIMAGRVADARAGIPGANRLHRQTTVAGPDECEGTLRAESATAAGTLADELPALADLARRSRQPVFRAVIARAALTAGDRALAAELVPEATDPTASGMWSSLALDCLRTEVLAGLGRTAELPACIAVLAPHADAIALYGSIDTLGSVRHFLGIAAAALGDTATAAAHFEAAAACNDRIGARLWADRSRARLAALRDDGRRVPRGRSEPG</sequence>
<dbReference type="Pfam" id="PF03704">
    <property type="entry name" value="BTAD"/>
    <property type="match status" value="1"/>
</dbReference>
<organism evidence="9 10">
    <name type="scientific">Yinghuangia aomiensis</name>
    <dbReference type="NCBI Taxonomy" id="676205"/>
    <lineage>
        <taxon>Bacteria</taxon>
        <taxon>Bacillati</taxon>
        <taxon>Actinomycetota</taxon>
        <taxon>Actinomycetes</taxon>
        <taxon>Kitasatosporales</taxon>
        <taxon>Streptomycetaceae</taxon>
        <taxon>Yinghuangia</taxon>
    </lineage>
</organism>
<evidence type="ECO:0000256" key="2">
    <source>
        <dbReference type="ARBA" id="ARBA00023012"/>
    </source>
</evidence>
<evidence type="ECO:0000259" key="8">
    <source>
        <dbReference type="PROSITE" id="PS51755"/>
    </source>
</evidence>
<name>A0ABP9H6K3_9ACTN</name>
<dbReference type="EMBL" id="BAABHS010000008">
    <property type="protein sequence ID" value="GAA4961568.1"/>
    <property type="molecule type" value="Genomic_DNA"/>
</dbReference>
<evidence type="ECO:0000256" key="4">
    <source>
        <dbReference type="ARBA" id="ARBA00023125"/>
    </source>
</evidence>
<evidence type="ECO:0000256" key="3">
    <source>
        <dbReference type="ARBA" id="ARBA00023015"/>
    </source>
</evidence>
<dbReference type="InterPro" id="IPR016032">
    <property type="entry name" value="Sig_transdc_resp-reg_C-effctor"/>
</dbReference>
<dbReference type="Proteomes" id="UP001500466">
    <property type="component" value="Unassembled WGS sequence"/>
</dbReference>
<accession>A0ABP9H6K3</accession>
<feature type="region of interest" description="Disordered" evidence="7">
    <location>
        <begin position="270"/>
        <end position="314"/>
    </location>
</feature>
<dbReference type="InterPro" id="IPR011990">
    <property type="entry name" value="TPR-like_helical_dom_sf"/>
</dbReference>
<evidence type="ECO:0000256" key="7">
    <source>
        <dbReference type="SAM" id="MobiDB-lite"/>
    </source>
</evidence>
<comment type="caution">
    <text evidence="9">The sequence shown here is derived from an EMBL/GenBank/DDBJ whole genome shotgun (WGS) entry which is preliminary data.</text>
</comment>
<evidence type="ECO:0000256" key="1">
    <source>
        <dbReference type="ARBA" id="ARBA00005820"/>
    </source>
</evidence>
<dbReference type="InterPro" id="IPR036388">
    <property type="entry name" value="WH-like_DNA-bd_sf"/>
</dbReference>
<reference evidence="10" key="1">
    <citation type="journal article" date="2019" name="Int. J. Syst. Evol. Microbiol.">
        <title>The Global Catalogue of Microorganisms (GCM) 10K type strain sequencing project: providing services to taxonomists for standard genome sequencing and annotation.</title>
        <authorList>
            <consortium name="The Broad Institute Genomics Platform"/>
            <consortium name="The Broad Institute Genome Sequencing Center for Infectious Disease"/>
            <person name="Wu L."/>
            <person name="Ma J."/>
        </authorList>
    </citation>
    <scope>NUCLEOTIDE SEQUENCE [LARGE SCALE GENOMIC DNA]</scope>
    <source>
        <strain evidence="10">JCM 17986</strain>
    </source>
</reference>
<evidence type="ECO:0000256" key="6">
    <source>
        <dbReference type="PROSITE-ProRule" id="PRU01091"/>
    </source>
</evidence>
<protein>
    <recommendedName>
        <fullName evidence="8">OmpR/PhoB-type domain-containing protein</fullName>
    </recommendedName>
</protein>
<dbReference type="InterPro" id="IPR051677">
    <property type="entry name" value="AfsR-DnrI-RedD_regulator"/>
</dbReference>
<evidence type="ECO:0000256" key="5">
    <source>
        <dbReference type="ARBA" id="ARBA00023163"/>
    </source>
</evidence>
<gene>
    <name evidence="9" type="ORF">GCM10023205_26320</name>
</gene>
<dbReference type="Pfam" id="PF13191">
    <property type="entry name" value="AAA_16"/>
    <property type="match status" value="1"/>
</dbReference>
<comment type="similarity">
    <text evidence="1">Belongs to the AfsR/DnrI/RedD regulatory family.</text>
</comment>
<keyword evidence="10" id="KW-1185">Reference proteome</keyword>
<feature type="DNA-binding region" description="OmpR/PhoB-type" evidence="6">
    <location>
        <begin position="1"/>
        <end position="104"/>
    </location>
</feature>
<dbReference type="SUPFAM" id="SSF46894">
    <property type="entry name" value="C-terminal effector domain of the bipartite response regulators"/>
    <property type="match status" value="1"/>
</dbReference>
<evidence type="ECO:0000313" key="9">
    <source>
        <dbReference type="EMBL" id="GAA4961568.1"/>
    </source>
</evidence>
<feature type="region of interest" description="Disordered" evidence="7">
    <location>
        <begin position="557"/>
        <end position="594"/>
    </location>
</feature>
<dbReference type="SUPFAM" id="SSF52540">
    <property type="entry name" value="P-loop containing nucleoside triphosphate hydrolases"/>
    <property type="match status" value="1"/>
</dbReference>
<dbReference type="SMART" id="SM01043">
    <property type="entry name" value="BTAD"/>
    <property type="match status" value="1"/>
</dbReference>
<dbReference type="Gene3D" id="1.10.10.10">
    <property type="entry name" value="Winged helix-like DNA-binding domain superfamily/Winged helix DNA-binding domain"/>
    <property type="match status" value="1"/>
</dbReference>
<dbReference type="InterPro" id="IPR027417">
    <property type="entry name" value="P-loop_NTPase"/>
</dbReference>
<keyword evidence="3" id="KW-0805">Transcription regulation</keyword>
<keyword evidence="4 6" id="KW-0238">DNA-binding</keyword>
<evidence type="ECO:0000313" key="10">
    <source>
        <dbReference type="Proteomes" id="UP001500466"/>
    </source>
</evidence>
<dbReference type="Pfam" id="PF00486">
    <property type="entry name" value="Trans_reg_C"/>
    <property type="match status" value="1"/>
</dbReference>
<dbReference type="PANTHER" id="PTHR35807">
    <property type="entry name" value="TRANSCRIPTIONAL REGULATOR REDD-RELATED"/>
    <property type="match status" value="1"/>
</dbReference>
<dbReference type="InterPro" id="IPR001867">
    <property type="entry name" value="OmpR/PhoB-type_DNA-bd"/>
</dbReference>
<feature type="domain" description="OmpR/PhoB-type" evidence="8">
    <location>
        <begin position="1"/>
        <end position="104"/>
    </location>
</feature>
<dbReference type="SUPFAM" id="SSF48452">
    <property type="entry name" value="TPR-like"/>
    <property type="match status" value="2"/>
</dbReference>
<dbReference type="CDD" id="cd15831">
    <property type="entry name" value="BTAD"/>
    <property type="match status" value="1"/>
</dbReference>
<keyword evidence="5" id="KW-0804">Transcription</keyword>
<keyword evidence="2" id="KW-0902">Two-component regulatory system</keyword>
<dbReference type="InterPro" id="IPR041664">
    <property type="entry name" value="AAA_16"/>
</dbReference>
<dbReference type="Gene3D" id="3.40.50.300">
    <property type="entry name" value="P-loop containing nucleotide triphosphate hydrolases"/>
    <property type="match status" value="1"/>
</dbReference>
<feature type="compositionally biased region" description="Basic and acidic residues" evidence="7">
    <location>
        <begin position="295"/>
        <end position="304"/>
    </location>
</feature>